<dbReference type="PANTHER" id="PTHR11113">
    <property type="entry name" value="N-ACETYLGLUCOSAMINE-6-PHOSPHATE DEACETYLASE"/>
    <property type="match status" value="1"/>
</dbReference>
<sequence length="379" mass="38203">MTLLTGARVVTPTGVLDPGWVLLDGSTITAIGTGTPPEGSGPGVDLGGGWLLPGFIDLHVHGGGGYDFTTSADDLAAGVAYHATRGTTRTLVSLVTAPVSALTEQLKWVADAVDRGTGVVGAHLEGPFLAGARCGAQNPAHLIDPDPEALRTLLDAGRGTVRVVTVAPERPGGLDLIDQLVAAGVVAAVGHTDADYATTLAAFERGASLVTHAFNGMRGTHHREPGPVPAALDAGVPCELINDGVHVHPAAARLLLRSPAGGGDRLVLVTDAIDATGVGDGTYVLGGQDVVVSDGQARLASNGSLAGSTLTMDVAVRRAVTVVGMDIVDASVAASGTPARLLGLADRCGAIAPGLDADLVLLDEELRLARVMRGGSWLS</sequence>
<keyword evidence="2" id="KW-0479">Metal-binding</keyword>
<evidence type="ECO:0000313" key="7">
    <source>
        <dbReference type="EMBL" id="GAA3382169.1"/>
    </source>
</evidence>
<keyword evidence="8" id="KW-1185">Reference proteome</keyword>
<feature type="domain" description="Amidohydrolase-related" evidence="6">
    <location>
        <begin position="51"/>
        <end position="368"/>
    </location>
</feature>
<dbReference type="SUPFAM" id="SSF51556">
    <property type="entry name" value="Metallo-dependent hydrolases"/>
    <property type="match status" value="1"/>
</dbReference>
<evidence type="ECO:0000256" key="4">
    <source>
        <dbReference type="ARBA" id="ARBA00023277"/>
    </source>
</evidence>
<evidence type="ECO:0000259" key="6">
    <source>
        <dbReference type="Pfam" id="PF01979"/>
    </source>
</evidence>
<keyword evidence="4 5" id="KW-0119">Carbohydrate metabolism</keyword>
<dbReference type="Proteomes" id="UP001501676">
    <property type="component" value="Unassembled WGS sequence"/>
</dbReference>
<evidence type="ECO:0000256" key="5">
    <source>
        <dbReference type="PIRNR" id="PIRNR038994"/>
    </source>
</evidence>
<dbReference type="SUPFAM" id="SSF51338">
    <property type="entry name" value="Composite domain of metallo-dependent hydrolases"/>
    <property type="match status" value="1"/>
</dbReference>
<dbReference type="InterPro" id="IPR011059">
    <property type="entry name" value="Metal-dep_hydrolase_composite"/>
</dbReference>
<dbReference type="InterPro" id="IPR032466">
    <property type="entry name" value="Metal_Hydrolase"/>
</dbReference>
<dbReference type="PIRSF" id="PIRSF038994">
    <property type="entry name" value="NagA"/>
    <property type="match status" value="1"/>
</dbReference>
<comment type="similarity">
    <text evidence="1 5">Belongs to the metallo-dependent hydrolases superfamily. NagA family.</text>
</comment>
<dbReference type="InterPro" id="IPR003764">
    <property type="entry name" value="GlcNAc_6-P_deAcase"/>
</dbReference>
<dbReference type="Pfam" id="PF01979">
    <property type="entry name" value="Amidohydro_1"/>
    <property type="match status" value="1"/>
</dbReference>
<dbReference type="EMBL" id="BAAAYN010000002">
    <property type="protein sequence ID" value="GAA3382169.1"/>
    <property type="molecule type" value="Genomic_DNA"/>
</dbReference>
<dbReference type="PANTHER" id="PTHR11113:SF14">
    <property type="entry name" value="N-ACETYLGLUCOSAMINE-6-PHOSPHATE DEACETYLASE"/>
    <property type="match status" value="1"/>
</dbReference>
<protein>
    <submittedName>
        <fullName evidence="7">N-acetylglucosamine-6-phosphate deacetylase</fullName>
    </submittedName>
</protein>
<name>A0ABP6SQD1_9ACTN</name>
<dbReference type="CDD" id="cd00854">
    <property type="entry name" value="NagA"/>
    <property type="match status" value="1"/>
</dbReference>
<evidence type="ECO:0000256" key="2">
    <source>
        <dbReference type="ARBA" id="ARBA00022723"/>
    </source>
</evidence>
<dbReference type="Gene3D" id="3.20.20.140">
    <property type="entry name" value="Metal-dependent hydrolases"/>
    <property type="match status" value="1"/>
</dbReference>
<accession>A0ABP6SQD1</accession>
<keyword evidence="3 5" id="KW-0378">Hydrolase</keyword>
<comment type="caution">
    <text evidence="7">The sequence shown here is derived from an EMBL/GenBank/DDBJ whole genome shotgun (WGS) entry which is preliminary data.</text>
</comment>
<evidence type="ECO:0000313" key="8">
    <source>
        <dbReference type="Proteomes" id="UP001501676"/>
    </source>
</evidence>
<evidence type="ECO:0000256" key="1">
    <source>
        <dbReference type="ARBA" id="ARBA00010716"/>
    </source>
</evidence>
<reference evidence="8" key="1">
    <citation type="journal article" date="2019" name="Int. J. Syst. Evol. Microbiol.">
        <title>The Global Catalogue of Microorganisms (GCM) 10K type strain sequencing project: providing services to taxonomists for standard genome sequencing and annotation.</title>
        <authorList>
            <consortium name="The Broad Institute Genomics Platform"/>
            <consortium name="The Broad Institute Genome Sequencing Center for Infectious Disease"/>
            <person name="Wu L."/>
            <person name="Ma J."/>
        </authorList>
    </citation>
    <scope>NUCLEOTIDE SEQUENCE [LARGE SCALE GENOMIC DNA]</scope>
    <source>
        <strain evidence="8">JCM 9458</strain>
    </source>
</reference>
<dbReference type="Gene3D" id="2.30.40.10">
    <property type="entry name" value="Urease, subunit C, domain 1"/>
    <property type="match status" value="1"/>
</dbReference>
<dbReference type="NCBIfam" id="TIGR00221">
    <property type="entry name" value="nagA"/>
    <property type="match status" value="1"/>
</dbReference>
<organism evidence="7 8">
    <name type="scientific">Cryptosporangium minutisporangium</name>
    <dbReference type="NCBI Taxonomy" id="113569"/>
    <lineage>
        <taxon>Bacteria</taxon>
        <taxon>Bacillati</taxon>
        <taxon>Actinomycetota</taxon>
        <taxon>Actinomycetes</taxon>
        <taxon>Cryptosporangiales</taxon>
        <taxon>Cryptosporangiaceae</taxon>
        <taxon>Cryptosporangium</taxon>
    </lineage>
</organism>
<dbReference type="InterPro" id="IPR006680">
    <property type="entry name" value="Amidohydro-rel"/>
</dbReference>
<gene>
    <name evidence="7" type="primary">nagA_1</name>
    <name evidence="7" type="ORF">GCM10020369_02950</name>
</gene>
<evidence type="ECO:0000256" key="3">
    <source>
        <dbReference type="ARBA" id="ARBA00022801"/>
    </source>
</evidence>
<dbReference type="RefSeq" id="WP_345726079.1">
    <property type="nucleotide sequence ID" value="NZ_BAAAYN010000002.1"/>
</dbReference>
<proteinExistence type="inferred from homology"/>